<dbReference type="NCBIfam" id="TIGR03605">
    <property type="entry name" value="antibiot_sagB"/>
    <property type="match status" value="1"/>
</dbReference>
<dbReference type="HOGENOM" id="CLU_1029169_0_0_9"/>
<dbReference type="EMBL" id="AHEA01000046">
    <property type="protein sequence ID" value="EJQ73121.1"/>
    <property type="molecule type" value="Genomic_DNA"/>
</dbReference>
<evidence type="ECO:0000259" key="1">
    <source>
        <dbReference type="Pfam" id="PF00881"/>
    </source>
</evidence>
<organism evidence="2 3">
    <name type="scientific">Bacillus cereus HuA4-10</name>
    <dbReference type="NCBI Taxonomy" id="1053206"/>
    <lineage>
        <taxon>Bacteria</taxon>
        <taxon>Bacillati</taxon>
        <taxon>Bacillota</taxon>
        <taxon>Bacilli</taxon>
        <taxon>Bacillales</taxon>
        <taxon>Bacillaceae</taxon>
        <taxon>Bacillus</taxon>
        <taxon>Bacillus cereus group</taxon>
    </lineage>
</organism>
<proteinExistence type="predicted"/>
<accession>J8CJZ5</accession>
<dbReference type="InterPro" id="IPR052544">
    <property type="entry name" value="Bacteriocin_Proc_Enz"/>
</dbReference>
<dbReference type="Gene3D" id="3.40.109.10">
    <property type="entry name" value="NADH Oxidase"/>
    <property type="match status" value="1"/>
</dbReference>
<name>J8CJZ5_BACCE</name>
<dbReference type="SUPFAM" id="SSF55469">
    <property type="entry name" value="FMN-dependent nitroreductase-like"/>
    <property type="match status" value="1"/>
</dbReference>
<dbReference type="Pfam" id="PF00881">
    <property type="entry name" value="Nitroreductase"/>
    <property type="match status" value="1"/>
</dbReference>
<sequence length="270" mass="32031">MKKIKLKKEYFYSENFDFNILKKRRMKFETNRISWFQNSSPKDNYAFLNDIEEDFKNLETINYFINDEKDKSINQLFEERKSTLLNRFCGDWNKKELLRLIYTAIGGDKRTREFKGNQYGLRNYPSGGSLYPIKTYILVNNLQGMEPGPYYVSPDLGKLIKLESNYHYEFSDLFPMSKYKLDPLSDSTEKVNFGVFMVMDLENSFKKYGELSERLAFFEAGHIVQNLQLFSSYLDKKSLPICGLFPEEIEKILNIRDKEYQFCIYGILFG</sequence>
<dbReference type="InterPro" id="IPR020051">
    <property type="entry name" value="SagB-type_dehydrogenase"/>
</dbReference>
<dbReference type="InterPro" id="IPR029479">
    <property type="entry name" value="Nitroreductase"/>
</dbReference>
<dbReference type="PANTHER" id="PTHR43745">
    <property type="entry name" value="NITROREDUCTASE MJ1384-RELATED"/>
    <property type="match status" value="1"/>
</dbReference>
<dbReference type="AlphaFoldDB" id="J8CJZ5"/>
<feature type="domain" description="Nitroreductase" evidence="1">
    <location>
        <begin position="104"/>
        <end position="265"/>
    </location>
</feature>
<dbReference type="CDD" id="cd02142">
    <property type="entry name" value="McbC_SagB-like_oxidoreductase"/>
    <property type="match status" value="1"/>
</dbReference>
<dbReference type="Proteomes" id="UP000006977">
    <property type="component" value="Unassembled WGS sequence"/>
</dbReference>
<comment type="caution">
    <text evidence="2">The sequence shown here is derived from an EMBL/GenBank/DDBJ whole genome shotgun (WGS) entry which is preliminary data.</text>
</comment>
<dbReference type="GO" id="GO:0016491">
    <property type="term" value="F:oxidoreductase activity"/>
    <property type="evidence" value="ECO:0007669"/>
    <property type="project" value="InterPro"/>
</dbReference>
<dbReference type="InterPro" id="IPR000415">
    <property type="entry name" value="Nitroreductase-like"/>
</dbReference>
<reference evidence="2 3" key="1">
    <citation type="submission" date="2012-04" db="EMBL/GenBank/DDBJ databases">
        <title>The Genome Sequence of Bacillus cereus HuA4-10.</title>
        <authorList>
            <consortium name="The Broad Institute Genome Sequencing Platform"/>
            <consortium name="The Broad Institute Genome Sequencing Center for Infectious Disease"/>
            <person name="Feldgarden M."/>
            <person name="Van der Auwera G.A."/>
            <person name="Mahillon J."/>
            <person name="Duprez V."/>
            <person name="Timmery S."/>
            <person name="Mattelet C."/>
            <person name="Dierick K."/>
            <person name="Sun M."/>
            <person name="Yu Z."/>
            <person name="Zhu L."/>
            <person name="Hu X."/>
            <person name="Shank E.B."/>
            <person name="Swiecicka I."/>
            <person name="Hansen B.M."/>
            <person name="Andrup L."/>
            <person name="Young S.K."/>
            <person name="Zeng Q."/>
            <person name="Gargeya S."/>
            <person name="Fitzgerald M."/>
            <person name="Haas B."/>
            <person name="Abouelleil A."/>
            <person name="Alvarado L."/>
            <person name="Arachchi H.M."/>
            <person name="Berlin A."/>
            <person name="Chapman S.B."/>
            <person name="Goldberg J."/>
            <person name="Griggs A."/>
            <person name="Gujja S."/>
            <person name="Hansen M."/>
            <person name="Howarth C."/>
            <person name="Imamovic A."/>
            <person name="Larimer J."/>
            <person name="McCowen C."/>
            <person name="Montmayeur A."/>
            <person name="Murphy C."/>
            <person name="Neiman D."/>
            <person name="Pearson M."/>
            <person name="Priest M."/>
            <person name="Roberts A."/>
            <person name="Saif S."/>
            <person name="Shea T."/>
            <person name="Sisk P."/>
            <person name="Sykes S."/>
            <person name="Wortman J."/>
            <person name="Nusbaum C."/>
            <person name="Birren B."/>
        </authorList>
    </citation>
    <scope>NUCLEOTIDE SEQUENCE [LARGE SCALE GENOMIC DNA]</scope>
    <source>
        <strain evidence="2 3">HuA4-10</strain>
    </source>
</reference>
<dbReference type="PANTHER" id="PTHR43745:SF2">
    <property type="entry name" value="NITROREDUCTASE MJ1384-RELATED"/>
    <property type="match status" value="1"/>
</dbReference>
<evidence type="ECO:0000313" key="3">
    <source>
        <dbReference type="Proteomes" id="UP000006977"/>
    </source>
</evidence>
<dbReference type="RefSeq" id="WP_002151260.1">
    <property type="nucleotide sequence ID" value="NZ_JH792150.1"/>
</dbReference>
<protein>
    <submittedName>
        <fullName evidence="2">SagB-type dehydrogenase domain-containing protein</fullName>
    </submittedName>
</protein>
<gene>
    <name evidence="2" type="ORF">IGC_05136</name>
</gene>
<evidence type="ECO:0000313" key="2">
    <source>
        <dbReference type="EMBL" id="EJQ73121.1"/>
    </source>
</evidence>
<dbReference type="PATRIC" id="fig|1053206.3.peg.5260"/>